<keyword evidence="2" id="KW-0812">Transmembrane</keyword>
<accession>A0A0F9I630</accession>
<reference evidence="3" key="1">
    <citation type="journal article" date="2015" name="Nature">
        <title>Complex archaea that bridge the gap between prokaryotes and eukaryotes.</title>
        <authorList>
            <person name="Spang A."/>
            <person name="Saw J.H."/>
            <person name="Jorgensen S.L."/>
            <person name="Zaremba-Niedzwiedzka K."/>
            <person name="Martijn J."/>
            <person name="Lind A.E."/>
            <person name="van Eijk R."/>
            <person name="Schleper C."/>
            <person name="Guy L."/>
            <person name="Ettema T.J."/>
        </authorList>
    </citation>
    <scope>NUCLEOTIDE SEQUENCE</scope>
</reference>
<dbReference type="AlphaFoldDB" id="A0A0F9I630"/>
<evidence type="ECO:0000313" key="3">
    <source>
        <dbReference type="EMBL" id="KKM23056.1"/>
    </source>
</evidence>
<keyword evidence="1" id="KW-0175">Coiled coil</keyword>
<proteinExistence type="predicted"/>
<name>A0A0F9I630_9ZZZZ</name>
<gene>
    <name evidence="3" type="ORF">LCGC14_1619080</name>
</gene>
<protein>
    <submittedName>
        <fullName evidence="3">Uncharacterized protein</fullName>
    </submittedName>
</protein>
<keyword evidence="2" id="KW-0472">Membrane</keyword>
<feature type="non-terminal residue" evidence="3">
    <location>
        <position position="162"/>
    </location>
</feature>
<organism evidence="3">
    <name type="scientific">marine sediment metagenome</name>
    <dbReference type="NCBI Taxonomy" id="412755"/>
    <lineage>
        <taxon>unclassified sequences</taxon>
        <taxon>metagenomes</taxon>
        <taxon>ecological metagenomes</taxon>
    </lineage>
</organism>
<evidence type="ECO:0000256" key="1">
    <source>
        <dbReference type="SAM" id="Coils"/>
    </source>
</evidence>
<feature type="transmembrane region" description="Helical" evidence="2">
    <location>
        <begin position="6"/>
        <end position="23"/>
    </location>
</feature>
<keyword evidence="2" id="KW-1133">Transmembrane helix</keyword>
<sequence length="162" mass="18787">MLYAFMFLMGLAAGVVCVFLLLADKRKRLNEQKRRQDSQVRTTQEALRAAKTQRAELDQKAARLQFEEEELSRRVISYTELQQENALLKRDLQGVDVDLRKLQLDRQLQGQNQEMLDQRATDLGGRYLKENVKWVGSSLTPTNFVSCKQRLQKVIERCRGIG</sequence>
<comment type="caution">
    <text evidence="3">The sequence shown here is derived from an EMBL/GenBank/DDBJ whole genome shotgun (WGS) entry which is preliminary data.</text>
</comment>
<evidence type="ECO:0000256" key="2">
    <source>
        <dbReference type="SAM" id="Phobius"/>
    </source>
</evidence>
<feature type="coiled-coil region" evidence="1">
    <location>
        <begin position="26"/>
        <end position="74"/>
    </location>
</feature>
<dbReference type="EMBL" id="LAZR01013206">
    <property type="protein sequence ID" value="KKM23056.1"/>
    <property type="molecule type" value="Genomic_DNA"/>
</dbReference>